<sequence length="285" mass="31558">MLRPTLPRIGRSLGIFRRSLHRVPLLAHEFSKGVPGLLSPSGFDVAWTQYQKLMIDKLNLLTAGQDSIPPKELAIKYARDPAQAPTFNYASMAHNNNFFFSCLTPDPKPMPAWLQTDLEASFSSIETLRREFILTTNAMFGPGFVWLMKTKQRKYAILTTYLAGSPYPAAHYRQQPVDMNTEDKSISEVMRKLNREPPANSVGAHSGGAKTKGLAPGALDAQPILCINTWEHVYLPDYGHGTITGGGKKQFAENWWQAIDWEVVGANAGGPQYAGGTTNRSSFMI</sequence>
<dbReference type="GO" id="GO:0046872">
    <property type="term" value="F:metal ion binding"/>
    <property type="evidence" value="ECO:0007669"/>
    <property type="project" value="InterPro"/>
</dbReference>
<accession>A0A8H4RVA3</accession>
<comment type="function">
    <text evidence="1">Component of the mitochondrial ribosome (mitoribosome), a dedicated translation machinery responsible for the synthesis of mitochondrial genome-encoded proteins, including at least some of the essential transmembrane subunits of the mitochondrial respiratory chain. The mitoribosomes are attached to the mitochondrial inner membrane and translation products are cotranslationally integrated into the membrane.</text>
</comment>
<dbReference type="Gene3D" id="3.55.40.20">
    <property type="entry name" value="Iron/manganese superoxide dismutase, C-terminal domain"/>
    <property type="match status" value="1"/>
</dbReference>
<dbReference type="PANTHER" id="PTHR43595:SF2">
    <property type="entry name" value="SMALL RIBOSOMAL SUBUNIT PROTEIN MS42"/>
    <property type="match status" value="1"/>
</dbReference>
<name>A0A8H4RVA3_9HELO</name>
<feature type="domain" description="Manganese/iron superoxide dismutase C-terminal" evidence="2">
    <location>
        <begin position="114"/>
        <end position="168"/>
    </location>
</feature>
<dbReference type="Pfam" id="PF02777">
    <property type="entry name" value="Sod_Fe_C"/>
    <property type="match status" value="2"/>
</dbReference>
<dbReference type="SUPFAM" id="SSF46609">
    <property type="entry name" value="Fe,Mn superoxide dismutase (SOD), N-terminal domain"/>
    <property type="match status" value="1"/>
</dbReference>
<dbReference type="InterPro" id="IPR036324">
    <property type="entry name" value="Mn/Fe_SOD_N_sf"/>
</dbReference>
<organism evidence="3 4">
    <name type="scientific">Cudoniella acicularis</name>
    <dbReference type="NCBI Taxonomy" id="354080"/>
    <lineage>
        <taxon>Eukaryota</taxon>
        <taxon>Fungi</taxon>
        <taxon>Dikarya</taxon>
        <taxon>Ascomycota</taxon>
        <taxon>Pezizomycotina</taxon>
        <taxon>Leotiomycetes</taxon>
        <taxon>Helotiales</taxon>
        <taxon>Tricladiaceae</taxon>
        <taxon>Cudoniella</taxon>
    </lineage>
</organism>
<evidence type="ECO:0000259" key="2">
    <source>
        <dbReference type="Pfam" id="PF02777"/>
    </source>
</evidence>
<gene>
    <name evidence="3" type="ORF">G7Y89_g1987</name>
</gene>
<dbReference type="GO" id="GO:0004784">
    <property type="term" value="F:superoxide dismutase activity"/>
    <property type="evidence" value="ECO:0007669"/>
    <property type="project" value="InterPro"/>
</dbReference>
<keyword evidence="4" id="KW-1185">Reference proteome</keyword>
<reference evidence="3 4" key="1">
    <citation type="submission" date="2020-03" db="EMBL/GenBank/DDBJ databases">
        <title>Draft Genome Sequence of Cudoniella acicularis.</title>
        <authorList>
            <person name="Buettner E."/>
            <person name="Kellner H."/>
        </authorList>
    </citation>
    <scope>NUCLEOTIDE SEQUENCE [LARGE SCALE GENOMIC DNA]</scope>
    <source>
        <strain evidence="3 4">DSM 108380</strain>
    </source>
</reference>
<dbReference type="InterPro" id="IPR036314">
    <property type="entry name" value="SOD_C_sf"/>
</dbReference>
<dbReference type="OrthoDB" id="275227at2759"/>
<dbReference type="EMBL" id="JAAMPI010000083">
    <property type="protein sequence ID" value="KAF4636091.1"/>
    <property type="molecule type" value="Genomic_DNA"/>
</dbReference>
<dbReference type="GO" id="GO:0005737">
    <property type="term" value="C:cytoplasm"/>
    <property type="evidence" value="ECO:0007669"/>
    <property type="project" value="TreeGrafter"/>
</dbReference>
<evidence type="ECO:0000256" key="1">
    <source>
        <dbReference type="ARBA" id="ARBA00037226"/>
    </source>
</evidence>
<dbReference type="Proteomes" id="UP000566819">
    <property type="component" value="Unassembled WGS sequence"/>
</dbReference>
<feature type="domain" description="Manganese/iron superoxide dismutase C-terminal" evidence="2">
    <location>
        <begin position="221"/>
        <end position="265"/>
    </location>
</feature>
<comment type="caution">
    <text evidence="3">The sequence shown here is derived from an EMBL/GenBank/DDBJ whole genome shotgun (WGS) entry which is preliminary data.</text>
</comment>
<evidence type="ECO:0000313" key="3">
    <source>
        <dbReference type="EMBL" id="KAF4636091.1"/>
    </source>
</evidence>
<dbReference type="PANTHER" id="PTHR43595">
    <property type="entry name" value="37S RIBOSOMAL PROTEIN S26, MITOCHONDRIAL"/>
    <property type="match status" value="1"/>
</dbReference>
<dbReference type="AlphaFoldDB" id="A0A8H4RVA3"/>
<proteinExistence type="predicted"/>
<dbReference type="SUPFAM" id="SSF54719">
    <property type="entry name" value="Fe,Mn superoxide dismutase (SOD), C-terminal domain"/>
    <property type="match status" value="1"/>
</dbReference>
<protein>
    <recommendedName>
        <fullName evidence="2">Manganese/iron superoxide dismutase C-terminal domain-containing protein</fullName>
    </recommendedName>
</protein>
<dbReference type="InterPro" id="IPR019832">
    <property type="entry name" value="Mn/Fe_SOD_C"/>
</dbReference>
<evidence type="ECO:0000313" key="4">
    <source>
        <dbReference type="Proteomes" id="UP000566819"/>
    </source>
</evidence>